<dbReference type="Proteomes" id="UP000030758">
    <property type="component" value="Unassembled WGS sequence"/>
</dbReference>
<keyword evidence="4" id="KW-1185">Reference proteome</keyword>
<organism evidence="3">
    <name type="scientific">Trichuris suis</name>
    <name type="common">pig whipworm</name>
    <dbReference type="NCBI Taxonomy" id="68888"/>
    <lineage>
        <taxon>Eukaryota</taxon>
        <taxon>Metazoa</taxon>
        <taxon>Ecdysozoa</taxon>
        <taxon>Nematoda</taxon>
        <taxon>Enoplea</taxon>
        <taxon>Dorylaimia</taxon>
        <taxon>Trichinellida</taxon>
        <taxon>Trichuridae</taxon>
        <taxon>Trichuris</taxon>
    </lineage>
</organism>
<feature type="region of interest" description="Disordered" evidence="1">
    <location>
        <begin position="1"/>
        <end position="22"/>
    </location>
</feature>
<proteinExistence type="predicted"/>
<evidence type="ECO:0000313" key="3">
    <source>
        <dbReference type="EMBL" id="KFD62062.1"/>
    </source>
</evidence>
<evidence type="ECO:0000313" key="2">
    <source>
        <dbReference type="EMBL" id="KFD49708.1"/>
    </source>
</evidence>
<accession>A0A085MXW6</accession>
<dbReference type="AlphaFoldDB" id="A0A085MXW6"/>
<gene>
    <name evidence="2" type="ORF">M513_09405</name>
    <name evidence="3" type="ORF">M514_09405</name>
</gene>
<evidence type="ECO:0000256" key="1">
    <source>
        <dbReference type="SAM" id="MobiDB-lite"/>
    </source>
</evidence>
<dbReference type="EMBL" id="KL367603">
    <property type="protein sequence ID" value="KFD62062.1"/>
    <property type="molecule type" value="Genomic_DNA"/>
</dbReference>
<evidence type="ECO:0000313" key="4">
    <source>
        <dbReference type="Proteomes" id="UP000030764"/>
    </source>
</evidence>
<feature type="compositionally biased region" description="Polar residues" evidence="1">
    <location>
        <begin position="1"/>
        <end position="14"/>
    </location>
</feature>
<protein>
    <submittedName>
        <fullName evidence="3">Uncharacterized protein</fullName>
    </submittedName>
</protein>
<dbReference type="Proteomes" id="UP000030764">
    <property type="component" value="Unassembled WGS sequence"/>
</dbReference>
<reference evidence="3 4" key="1">
    <citation type="journal article" date="2014" name="Nat. Genet.">
        <title>Genome and transcriptome of the porcine whipworm Trichuris suis.</title>
        <authorList>
            <person name="Jex A.R."/>
            <person name="Nejsum P."/>
            <person name="Schwarz E.M."/>
            <person name="Hu L."/>
            <person name="Young N.D."/>
            <person name="Hall R.S."/>
            <person name="Korhonen P.K."/>
            <person name="Liao S."/>
            <person name="Thamsborg S."/>
            <person name="Xia J."/>
            <person name="Xu P."/>
            <person name="Wang S."/>
            <person name="Scheerlinck J.P."/>
            <person name="Hofmann A."/>
            <person name="Sternberg P.W."/>
            <person name="Wang J."/>
            <person name="Gasser R.B."/>
        </authorList>
    </citation>
    <scope>NUCLEOTIDE SEQUENCE [LARGE SCALE GENOMIC DNA]</scope>
    <source>
        <strain evidence="3">DCEP-RM93F</strain>
        <strain evidence="2">DCEP-RM93M</strain>
    </source>
</reference>
<name>A0A085MXW6_9BILA</name>
<sequence>MPRTSSSVNSSAQAQGIDPAVALSRGNSATSYRGLMEEPTGNRLFLDLGLIPEFDGSARQSVAEWYQKLELVCRLRGVEDLASVVPLRLKAVPSQCTWRCRRETRKALRM</sequence>
<dbReference type="EMBL" id="KL363265">
    <property type="protein sequence ID" value="KFD49708.1"/>
    <property type="molecule type" value="Genomic_DNA"/>
</dbReference>